<organism evidence="2 3">
    <name type="scientific">Porites lobata</name>
    <dbReference type="NCBI Taxonomy" id="104759"/>
    <lineage>
        <taxon>Eukaryota</taxon>
        <taxon>Metazoa</taxon>
        <taxon>Cnidaria</taxon>
        <taxon>Anthozoa</taxon>
        <taxon>Hexacorallia</taxon>
        <taxon>Scleractinia</taxon>
        <taxon>Fungiina</taxon>
        <taxon>Poritidae</taxon>
        <taxon>Porites</taxon>
    </lineage>
</organism>
<comment type="caution">
    <text evidence="2">The sequence shown here is derived from an EMBL/GenBank/DDBJ whole genome shotgun (WGS) entry which is preliminary data.</text>
</comment>
<evidence type="ECO:0000313" key="3">
    <source>
        <dbReference type="Proteomes" id="UP001159405"/>
    </source>
</evidence>
<dbReference type="EMBL" id="CALNXK010000051">
    <property type="protein sequence ID" value="CAH3132392.1"/>
    <property type="molecule type" value="Genomic_DNA"/>
</dbReference>
<name>A0ABN8P3S9_9CNID</name>
<accession>A0ABN8P3S9</accession>
<sequence length="84" mass="9191">METAPMAGKSWQPSHEPPRGKKAGIKHDGSWVMRISHTPLASKVKQVLLVNSIKLHLTAFNNCFAKWRLGACDAQELPLLAASS</sequence>
<dbReference type="Proteomes" id="UP001159405">
    <property type="component" value="Unassembled WGS sequence"/>
</dbReference>
<proteinExistence type="predicted"/>
<reference evidence="2 3" key="1">
    <citation type="submission" date="2022-05" db="EMBL/GenBank/DDBJ databases">
        <authorList>
            <consortium name="Genoscope - CEA"/>
            <person name="William W."/>
        </authorList>
    </citation>
    <scope>NUCLEOTIDE SEQUENCE [LARGE SCALE GENOMIC DNA]</scope>
</reference>
<evidence type="ECO:0000256" key="1">
    <source>
        <dbReference type="SAM" id="MobiDB-lite"/>
    </source>
</evidence>
<feature type="region of interest" description="Disordered" evidence="1">
    <location>
        <begin position="1"/>
        <end position="27"/>
    </location>
</feature>
<gene>
    <name evidence="2" type="ORF">PLOB_00036063</name>
</gene>
<keyword evidence="3" id="KW-1185">Reference proteome</keyword>
<protein>
    <submittedName>
        <fullName evidence="2">Uncharacterized protein</fullName>
    </submittedName>
</protein>
<evidence type="ECO:0000313" key="2">
    <source>
        <dbReference type="EMBL" id="CAH3132392.1"/>
    </source>
</evidence>